<comment type="caution">
    <text evidence="2">The sequence shown here is derived from an EMBL/GenBank/DDBJ whole genome shotgun (WGS) entry which is preliminary data.</text>
</comment>
<evidence type="ECO:0000313" key="3">
    <source>
        <dbReference type="Proteomes" id="UP001589700"/>
    </source>
</evidence>
<feature type="transmembrane region" description="Helical" evidence="1">
    <location>
        <begin position="13"/>
        <end position="32"/>
    </location>
</feature>
<reference evidence="2 3" key="1">
    <citation type="submission" date="2024-09" db="EMBL/GenBank/DDBJ databases">
        <authorList>
            <person name="Sun Q."/>
            <person name="Mori K."/>
        </authorList>
    </citation>
    <scope>NUCLEOTIDE SEQUENCE [LARGE SCALE GENOMIC DNA]</scope>
    <source>
        <strain evidence="2 3">CCM 7659</strain>
    </source>
</reference>
<dbReference type="Proteomes" id="UP001589700">
    <property type="component" value="Unassembled WGS sequence"/>
</dbReference>
<feature type="transmembrane region" description="Helical" evidence="1">
    <location>
        <begin position="102"/>
        <end position="120"/>
    </location>
</feature>
<gene>
    <name evidence="2" type="ORF">ACFFVD_09705</name>
</gene>
<evidence type="ECO:0000313" key="2">
    <source>
        <dbReference type="EMBL" id="MFB9260079.1"/>
    </source>
</evidence>
<proteinExistence type="predicted"/>
<dbReference type="RefSeq" id="WP_182631029.1">
    <property type="nucleotide sequence ID" value="NZ_JAALDM010000023.1"/>
</dbReference>
<dbReference type="EMBL" id="JBHMDY010000004">
    <property type="protein sequence ID" value="MFB9260079.1"/>
    <property type="molecule type" value="Genomic_DNA"/>
</dbReference>
<keyword evidence="1" id="KW-0472">Membrane</keyword>
<feature type="transmembrane region" description="Helical" evidence="1">
    <location>
        <begin position="44"/>
        <end position="68"/>
    </location>
</feature>
<organism evidence="2 3">
    <name type="scientific">Dietzia aerolata</name>
    <dbReference type="NCBI Taxonomy" id="595984"/>
    <lineage>
        <taxon>Bacteria</taxon>
        <taxon>Bacillati</taxon>
        <taxon>Actinomycetota</taxon>
        <taxon>Actinomycetes</taxon>
        <taxon>Mycobacteriales</taxon>
        <taxon>Dietziaceae</taxon>
        <taxon>Dietzia</taxon>
    </lineage>
</organism>
<keyword evidence="3" id="KW-1185">Reference proteome</keyword>
<protein>
    <submittedName>
        <fullName evidence="2">Uncharacterized protein</fullName>
    </submittedName>
</protein>
<name>A0ABV5JQW1_9ACTN</name>
<evidence type="ECO:0000256" key="1">
    <source>
        <dbReference type="SAM" id="Phobius"/>
    </source>
</evidence>
<sequence>MTAGHPVTQLAQFPWPLILGGLLGLVLSLAAVRWGARRTASQGVVVHLAASLAGASAGAFAGLVWMWVDPMARSFACLYACQEGMQFLSNEQFRQITLMADLAWVLPLIALVSGAVALWASRRDRRRPGGDQPA</sequence>
<keyword evidence="1" id="KW-0812">Transmembrane</keyword>
<accession>A0ABV5JQW1</accession>
<keyword evidence="1" id="KW-1133">Transmembrane helix</keyword>